<dbReference type="InterPro" id="IPR058163">
    <property type="entry name" value="LysR-type_TF_proteobact-type"/>
</dbReference>
<dbReference type="GO" id="GO:0043565">
    <property type="term" value="F:sequence-specific DNA binding"/>
    <property type="evidence" value="ECO:0007669"/>
    <property type="project" value="TreeGrafter"/>
</dbReference>
<dbReference type="PROSITE" id="PS50931">
    <property type="entry name" value="HTH_LYSR"/>
    <property type="match status" value="1"/>
</dbReference>
<dbReference type="RefSeq" id="WP_048847625.1">
    <property type="nucleotide sequence ID" value="NZ_BALE01000010.1"/>
</dbReference>
<evidence type="ECO:0000313" key="6">
    <source>
        <dbReference type="EMBL" id="GAN53563.1"/>
    </source>
</evidence>
<protein>
    <submittedName>
        <fullName evidence="6">LysR family transcriptional regulator</fullName>
    </submittedName>
</protein>
<evidence type="ECO:0000256" key="3">
    <source>
        <dbReference type="ARBA" id="ARBA00023125"/>
    </source>
</evidence>
<dbReference type="Pfam" id="PF00126">
    <property type="entry name" value="HTH_1"/>
    <property type="match status" value="1"/>
</dbReference>
<comment type="similarity">
    <text evidence="1">Belongs to the LysR transcriptional regulatory family.</text>
</comment>
<dbReference type="CDD" id="cd08422">
    <property type="entry name" value="PBP2_CrgA_like"/>
    <property type="match status" value="1"/>
</dbReference>
<keyword evidence="7" id="KW-1185">Reference proteome</keyword>
<evidence type="ECO:0000256" key="2">
    <source>
        <dbReference type="ARBA" id="ARBA00023015"/>
    </source>
</evidence>
<dbReference type="InterPro" id="IPR000847">
    <property type="entry name" value="LysR_HTH_N"/>
</dbReference>
<dbReference type="PANTHER" id="PTHR30537">
    <property type="entry name" value="HTH-TYPE TRANSCRIPTIONAL REGULATOR"/>
    <property type="match status" value="1"/>
</dbReference>
<dbReference type="Pfam" id="PF03466">
    <property type="entry name" value="LysR_substrate"/>
    <property type="match status" value="1"/>
</dbReference>
<dbReference type="SUPFAM" id="SSF46785">
    <property type="entry name" value="Winged helix' DNA-binding domain"/>
    <property type="match status" value="1"/>
</dbReference>
<dbReference type="InterPro" id="IPR036390">
    <property type="entry name" value="WH_DNA-bd_sf"/>
</dbReference>
<dbReference type="PANTHER" id="PTHR30537:SF5">
    <property type="entry name" value="HTH-TYPE TRANSCRIPTIONAL ACTIVATOR TTDR-RELATED"/>
    <property type="match status" value="1"/>
</dbReference>
<dbReference type="Proteomes" id="UP000032679">
    <property type="component" value="Unassembled WGS sequence"/>
</dbReference>
<dbReference type="FunFam" id="1.10.10.10:FF:000001">
    <property type="entry name" value="LysR family transcriptional regulator"/>
    <property type="match status" value="1"/>
</dbReference>
<dbReference type="Gene3D" id="1.10.10.10">
    <property type="entry name" value="Winged helix-like DNA-binding domain superfamily/Winged helix DNA-binding domain"/>
    <property type="match status" value="1"/>
</dbReference>
<accession>A0A0D6MJV2</accession>
<dbReference type="PRINTS" id="PR00039">
    <property type="entry name" value="HTHLYSR"/>
</dbReference>
<keyword evidence="4" id="KW-0804">Transcription</keyword>
<evidence type="ECO:0000313" key="7">
    <source>
        <dbReference type="Proteomes" id="UP000032679"/>
    </source>
</evidence>
<dbReference type="InterPro" id="IPR005119">
    <property type="entry name" value="LysR_subst-bd"/>
</dbReference>
<gene>
    <name evidence="6" type="ORF">Tasa_010_110</name>
</gene>
<dbReference type="AlphaFoldDB" id="A0A0D6MJV2"/>
<keyword evidence="3" id="KW-0238">DNA-binding</keyword>
<name>A0A0D6MJV2_9PROT</name>
<dbReference type="EMBL" id="BALE01000010">
    <property type="protein sequence ID" value="GAN53563.1"/>
    <property type="molecule type" value="Genomic_DNA"/>
</dbReference>
<dbReference type="GO" id="GO:0006351">
    <property type="term" value="P:DNA-templated transcription"/>
    <property type="evidence" value="ECO:0007669"/>
    <property type="project" value="TreeGrafter"/>
</dbReference>
<dbReference type="GO" id="GO:0003700">
    <property type="term" value="F:DNA-binding transcription factor activity"/>
    <property type="evidence" value="ECO:0007669"/>
    <property type="project" value="InterPro"/>
</dbReference>
<dbReference type="OrthoDB" id="9812435at2"/>
<dbReference type="STRING" id="1231623.Tasa_010_110"/>
<evidence type="ECO:0000256" key="1">
    <source>
        <dbReference type="ARBA" id="ARBA00009437"/>
    </source>
</evidence>
<comment type="caution">
    <text evidence="6">The sequence shown here is derived from an EMBL/GenBank/DDBJ whole genome shotgun (WGS) entry which is preliminary data.</text>
</comment>
<sequence length="307" mass="32995">MARLPDLEAWAIFAKIAETGSFAAAARALSLSRPTVSKAIARLEHRLRGALFVRGARRATLTQAGRAAIAHASALLHEGEVLEATLRDDLASPAGLVRLTVPVSFGIAHVAPLIAGFLRAYPGIELDVDLRDETVDLGTGAFDLAVRIGRPEAANLPPPVCTVARLLVASPLYLSRYGTPQMPEDLAQHAAIGFSQTQAPDLVRLHHARLGERSMRLRTRMRANNGDVALPALLDGVGLAVLPHFMVAEALRDGQLVRLLPEWRIAPLHLRLLVPGDNPSAPVIPARIRALRDWLARGLATDEIPVS</sequence>
<keyword evidence="2" id="KW-0805">Transcription regulation</keyword>
<proteinExistence type="inferred from homology"/>
<evidence type="ECO:0000256" key="4">
    <source>
        <dbReference type="ARBA" id="ARBA00023163"/>
    </source>
</evidence>
<feature type="domain" description="HTH lysR-type" evidence="5">
    <location>
        <begin position="5"/>
        <end position="62"/>
    </location>
</feature>
<dbReference type="InterPro" id="IPR036388">
    <property type="entry name" value="WH-like_DNA-bd_sf"/>
</dbReference>
<reference evidence="6 7" key="1">
    <citation type="submission" date="2012-10" db="EMBL/GenBank/DDBJ databases">
        <title>Genome sequencing of Tanticharoenia sakaeratensis NBRC 103193.</title>
        <authorList>
            <person name="Azuma Y."/>
            <person name="Hadano H."/>
            <person name="Hirakawa H."/>
            <person name="Matsushita K."/>
        </authorList>
    </citation>
    <scope>NUCLEOTIDE SEQUENCE [LARGE SCALE GENOMIC DNA]</scope>
    <source>
        <strain evidence="6 7">NBRC 103193</strain>
    </source>
</reference>
<evidence type="ECO:0000259" key="5">
    <source>
        <dbReference type="PROSITE" id="PS50931"/>
    </source>
</evidence>
<dbReference type="Gene3D" id="3.40.190.290">
    <property type="match status" value="1"/>
</dbReference>
<organism evidence="6 7">
    <name type="scientific">Tanticharoenia sakaeratensis NBRC 103193</name>
    <dbReference type="NCBI Taxonomy" id="1231623"/>
    <lineage>
        <taxon>Bacteria</taxon>
        <taxon>Pseudomonadati</taxon>
        <taxon>Pseudomonadota</taxon>
        <taxon>Alphaproteobacteria</taxon>
        <taxon>Acetobacterales</taxon>
        <taxon>Acetobacteraceae</taxon>
        <taxon>Tanticharoenia</taxon>
    </lineage>
</organism>
<dbReference type="SUPFAM" id="SSF53850">
    <property type="entry name" value="Periplasmic binding protein-like II"/>
    <property type="match status" value="1"/>
</dbReference>